<evidence type="ECO:0008006" key="3">
    <source>
        <dbReference type="Google" id="ProtNLM"/>
    </source>
</evidence>
<reference evidence="1 2" key="1">
    <citation type="submission" date="2019-06" db="EMBL/GenBank/DDBJ databases">
        <title>Genomic Encyclopedia of Archaeal and Bacterial Type Strains, Phase II (KMG-II): from individual species to whole genera.</title>
        <authorList>
            <person name="Goeker M."/>
        </authorList>
    </citation>
    <scope>NUCLEOTIDE SEQUENCE [LARGE SCALE GENOMIC DNA]</scope>
    <source>
        <strain evidence="1 2">DSM 24789</strain>
    </source>
</reference>
<organism evidence="1 2">
    <name type="scientific">Flavobacterium branchiophilum</name>
    <dbReference type="NCBI Taxonomy" id="55197"/>
    <lineage>
        <taxon>Bacteria</taxon>
        <taxon>Pseudomonadati</taxon>
        <taxon>Bacteroidota</taxon>
        <taxon>Flavobacteriia</taxon>
        <taxon>Flavobacteriales</taxon>
        <taxon>Flavobacteriaceae</taxon>
        <taxon>Flavobacterium</taxon>
    </lineage>
</organism>
<accession>A0A543G745</accession>
<dbReference type="RefSeq" id="WP_089081531.1">
    <property type="nucleotide sequence ID" value="NZ_VFPJ01000001.1"/>
</dbReference>
<evidence type="ECO:0000313" key="2">
    <source>
        <dbReference type="Proteomes" id="UP000320773"/>
    </source>
</evidence>
<gene>
    <name evidence="1" type="ORF">BC670_2925</name>
</gene>
<dbReference type="SUPFAM" id="SSF51126">
    <property type="entry name" value="Pectin lyase-like"/>
    <property type="match status" value="1"/>
</dbReference>
<dbReference type="PROSITE" id="PS51257">
    <property type="entry name" value="PROKAR_LIPOPROTEIN"/>
    <property type="match status" value="1"/>
</dbReference>
<sequence length="507" mass="56380">MKYIASFLPLIILLALISCRNDFEFVASNGTLAFSEKTIYLDTVFSDIGSSTYTLKVYNRSAKDIKIPVIKLAKGNASKYRITVDGMTGDVGSTGKVFSNVELLAKDSLYIFIETTANITDANPTDFLYTDEIQFDSGTNLQKVDLVTLIQDAYFIFPNKVNGTYESVPFGIDAANNTVNIWGRNLQHDHLKNGNEFQFKTDKPYVIYGFASVPDGETLYIPAGARVHFHAESGLIVQNNATLNIAGTVSTGPNLENEVVFEGDRLEPNFSDVAGQWGFVYLRQGSLNNTINHLTLKNATIGLFAVDCNLNIQNSQIYDCTNYGILGRKAQIDAKNVVINNAGQATLACTTGGIYNFVHCTLNNNWSNSQQVALYIDNYILNANNQQVPYDLVACNFVNCIVYGSNNVALFLSKNDSKLFNFNFNHSLFKFNDANTQIATNVLYESIRNEQNGNKKNLNPNFVNVSKNKLWLSQALTIPVNVNYANFNDILNYSRNVNPNLGAYQYH</sequence>
<name>A0A543G745_9FLAO</name>
<dbReference type="EMBL" id="VFPJ01000001">
    <property type="protein sequence ID" value="TQM41911.1"/>
    <property type="molecule type" value="Genomic_DNA"/>
</dbReference>
<dbReference type="Proteomes" id="UP000320773">
    <property type="component" value="Unassembled WGS sequence"/>
</dbReference>
<evidence type="ECO:0000313" key="1">
    <source>
        <dbReference type="EMBL" id="TQM41911.1"/>
    </source>
</evidence>
<proteinExistence type="predicted"/>
<comment type="caution">
    <text evidence="1">The sequence shown here is derived from an EMBL/GenBank/DDBJ whole genome shotgun (WGS) entry which is preliminary data.</text>
</comment>
<dbReference type="InterPro" id="IPR011050">
    <property type="entry name" value="Pectin_lyase_fold/virulence"/>
</dbReference>
<dbReference type="AlphaFoldDB" id="A0A543G745"/>
<protein>
    <recommendedName>
        <fullName evidence="3">Lipoprotein</fullName>
    </recommendedName>
</protein>